<protein>
    <submittedName>
        <fullName evidence="1">ORF-Y</fullName>
    </submittedName>
</protein>
<keyword evidence="2" id="KW-1185">Reference proteome</keyword>
<proteinExistence type="predicted"/>
<dbReference type="SMR" id="A0A1L6BXK8"/>
<sequence>MKDTQKLMTIFQESSQHQSQNLSILQKISRMLRLLRRNARRQRYYQRYKSRLYKVETMGSNINSHSSNFDWKK</sequence>
<accession>A0A1L6BXK8</accession>
<evidence type="ECO:0000313" key="2">
    <source>
        <dbReference type="Proteomes" id="UP000500822"/>
    </source>
</evidence>
<gene>
    <name evidence="1" type="primary">ORF-Y</name>
</gene>
<dbReference type="GeneID" id="65246826"/>
<dbReference type="EMBL" id="KX756623">
    <property type="protein sequence ID" value="APQ41752.1"/>
    <property type="molecule type" value="Genomic_RNA"/>
</dbReference>
<evidence type="ECO:0000313" key="1">
    <source>
        <dbReference type="EMBL" id="APQ41752.1"/>
    </source>
</evidence>
<dbReference type="Proteomes" id="UP000500822">
    <property type="component" value="Genome"/>
</dbReference>
<reference evidence="1 2" key="1">
    <citation type="journal article" date="2016" name="Infect. Genet. Evol.">
        <title>Candidate new rotavirus species in Schreiber's bats, Serbia.</title>
        <authorList>
            <person name="Banyai K."/>
            <person name="Kemenesi G."/>
            <person name="Budinski I."/>
            <person name="Foldes F."/>
            <person name="Zana B."/>
            <person name="Marton S."/>
            <person name="Varga-Kugler R."/>
            <person name="Oldal M."/>
            <person name="Kurucz K."/>
            <person name="Jakab F."/>
        </authorList>
    </citation>
    <scope>NUCLEOTIDE SEQUENCE [LARGE SCALE GENOMIC DNA]</scope>
    <source>
        <strain evidence="1 2">BO4351/Ms/2014</strain>
    </source>
</reference>
<organism evidence="1 2">
    <name type="scientific">Rotavirus J</name>
    <dbReference type="NCBI Taxonomy" id="1929964"/>
    <lineage>
        <taxon>Viruses</taxon>
        <taxon>Riboviria</taxon>
        <taxon>Orthornavirae</taxon>
        <taxon>Duplornaviricota</taxon>
        <taxon>Resentoviricetes</taxon>
        <taxon>Reovirales</taxon>
        <taxon>Sedoreoviridae</taxon>
        <taxon>Rotavirus</taxon>
        <taxon>Rotavirus jotagastroenteritidis</taxon>
    </lineage>
</organism>
<dbReference type="KEGG" id="vg:65246826"/>
<name>A0A1L6BXK8_9REOV</name>
<dbReference type="RefSeq" id="YP_010086036.1">
    <property type="nucleotide sequence ID" value="NC_055273.1"/>
</dbReference>